<feature type="compositionally biased region" description="Basic and acidic residues" evidence="1">
    <location>
        <begin position="1"/>
        <end position="19"/>
    </location>
</feature>
<dbReference type="EMBL" id="JAZHXI010000014">
    <property type="protein sequence ID" value="KAL2064452.1"/>
    <property type="molecule type" value="Genomic_DNA"/>
</dbReference>
<feature type="region of interest" description="Disordered" evidence="1">
    <location>
        <begin position="370"/>
        <end position="473"/>
    </location>
</feature>
<feature type="compositionally biased region" description="Basic and acidic residues" evidence="1">
    <location>
        <begin position="370"/>
        <end position="436"/>
    </location>
</feature>
<organism evidence="2 3">
    <name type="scientific">Oculimacula yallundae</name>
    <dbReference type="NCBI Taxonomy" id="86028"/>
    <lineage>
        <taxon>Eukaryota</taxon>
        <taxon>Fungi</taxon>
        <taxon>Dikarya</taxon>
        <taxon>Ascomycota</taxon>
        <taxon>Pezizomycotina</taxon>
        <taxon>Leotiomycetes</taxon>
        <taxon>Helotiales</taxon>
        <taxon>Ploettnerulaceae</taxon>
        <taxon>Oculimacula</taxon>
    </lineage>
</organism>
<dbReference type="Proteomes" id="UP001595075">
    <property type="component" value="Unassembled WGS sequence"/>
</dbReference>
<evidence type="ECO:0000256" key="1">
    <source>
        <dbReference type="SAM" id="MobiDB-lite"/>
    </source>
</evidence>
<reference evidence="2 3" key="1">
    <citation type="journal article" date="2024" name="Commun. Biol.">
        <title>Comparative genomic analysis of thermophilic fungi reveals convergent evolutionary adaptations and gene losses.</title>
        <authorList>
            <person name="Steindorff A.S."/>
            <person name="Aguilar-Pontes M.V."/>
            <person name="Robinson A.J."/>
            <person name="Andreopoulos B."/>
            <person name="LaButti K."/>
            <person name="Kuo A."/>
            <person name="Mondo S."/>
            <person name="Riley R."/>
            <person name="Otillar R."/>
            <person name="Haridas S."/>
            <person name="Lipzen A."/>
            <person name="Grimwood J."/>
            <person name="Schmutz J."/>
            <person name="Clum A."/>
            <person name="Reid I.D."/>
            <person name="Moisan M.C."/>
            <person name="Butler G."/>
            <person name="Nguyen T.T.M."/>
            <person name="Dewar K."/>
            <person name="Conant G."/>
            <person name="Drula E."/>
            <person name="Henrissat B."/>
            <person name="Hansel C."/>
            <person name="Singer S."/>
            <person name="Hutchinson M.I."/>
            <person name="de Vries R.P."/>
            <person name="Natvig D.O."/>
            <person name="Powell A.J."/>
            <person name="Tsang A."/>
            <person name="Grigoriev I.V."/>
        </authorList>
    </citation>
    <scope>NUCLEOTIDE SEQUENCE [LARGE SCALE GENOMIC DNA]</scope>
    <source>
        <strain evidence="2 3">CBS 494.80</strain>
    </source>
</reference>
<accession>A0ABR4C411</accession>
<name>A0ABR4C411_9HELO</name>
<gene>
    <name evidence="2" type="ORF">VTL71DRAFT_4946</name>
</gene>
<comment type="caution">
    <text evidence="2">The sequence shown here is derived from an EMBL/GenBank/DDBJ whole genome shotgun (WGS) entry which is preliminary data.</text>
</comment>
<feature type="region of interest" description="Disordered" evidence="1">
    <location>
        <begin position="1"/>
        <end position="35"/>
    </location>
</feature>
<evidence type="ECO:0000313" key="3">
    <source>
        <dbReference type="Proteomes" id="UP001595075"/>
    </source>
</evidence>
<feature type="region of interest" description="Disordered" evidence="1">
    <location>
        <begin position="281"/>
        <end position="315"/>
    </location>
</feature>
<keyword evidence="3" id="KW-1185">Reference proteome</keyword>
<evidence type="ECO:0000313" key="2">
    <source>
        <dbReference type="EMBL" id="KAL2064452.1"/>
    </source>
</evidence>
<proteinExistence type="predicted"/>
<feature type="compositionally biased region" description="Basic and acidic residues" evidence="1">
    <location>
        <begin position="289"/>
        <end position="301"/>
    </location>
</feature>
<protein>
    <submittedName>
        <fullName evidence="2">Uncharacterized protein</fullName>
    </submittedName>
</protein>
<sequence>MTDTKQKPAEDETRDDHDNQLPLEKVPAATSELDSADHLSARIKEVRAEWKLLKHLPSSDEPLDSYRGQLMRSEEWVCGNCAGLMSPSGEIFDSKGHSTRTCTRNVGIDGYIDACPWCNVRGHNPTNCQRPISLKNAFSNLVSFRNGKAPFKCHWELRNLCTEKWDGRTSRPQTPAYTLKRLSERGVQPLDVVDLDPAWEQSQMNLPWLSLVPWTGSVAGLNPPLDLTYGKNAKQLPGGGRYVKPKTAAITSVVPSRSPVHSNQHAVVPPQHPKHQNAIVTETQSSNNTRDRRAHNGERRVAPQYGPGSLSSDHQYNVSRTGSLTEMQRELQIHKRLLVARKGKVQAAEDLQRASENLRRATEEIERLEQELDENKNRARYAAEHHDYRARSPDPRQDPYTERDATQVRRERTGRWEDMESDRRRWRDEYQQRDRSASPVSDYAGSRRDNFLSRGRGRGGFGNTRRGGRDVQG</sequence>